<dbReference type="AlphaFoldDB" id="A0A059D8R7"/>
<accession>A0A059D8R7</accession>
<name>A0A059D8R7_EUCGR</name>
<proteinExistence type="predicted"/>
<organism evidence="2">
    <name type="scientific">Eucalyptus grandis</name>
    <name type="common">Flooded gum</name>
    <dbReference type="NCBI Taxonomy" id="71139"/>
    <lineage>
        <taxon>Eukaryota</taxon>
        <taxon>Viridiplantae</taxon>
        <taxon>Streptophyta</taxon>
        <taxon>Embryophyta</taxon>
        <taxon>Tracheophyta</taxon>
        <taxon>Spermatophyta</taxon>
        <taxon>Magnoliopsida</taxon>
        <taxon>eudicotyledons</taxon>
        <taxon>Gunneridae</taxon>
        <taxon>Pentapetalae</taxon>
        <taxon>rosids</taxon>
        <taxon>malvids</taxon>
        <taxon>Myrtales</taxon>
        <taxon>Myrtaceae</taxon>
        <taxon>Myrtoideae</taxon>
        <taxon>Eucalypteae</taxon>
        <taxon>Eucalyptus</taxon>
    </lineage>
</organism>
<dbReference type="InParanoid" id="A0A059D8R7"/>
<protein>
    <submittedName>
        <fullName evidence="2">Uncharacterized protein</fullName>
    </submittedName>
</protein>
<reference evidence="2" key="1">
    <citation type="submission" date="2013-07" db="EMBL/GenBank/DDBJ databases">
        <title>The genome of Eucalyptus grandis.</title>
        <authorList>
            <person name="Schmutz J."/>
            <person name="Hayes R."/>
            <person name="Myburg A."/>
            <person name="Tuskan G."/>
            <person name="Grattapaglia D."/>
            <person name="Rokhsar D.S."/>
        </authorList>
    </citation>
    <scope>NUCLEOTIDE SEQUENCE</scope>
    <source>
        <tissue evidence="2">Leaf extractions</tissue>
    </source>
</reference>
<gene>
    <name evidence="2" type="ORF">EUGRSUZ_B03467</name>
</gene>
<evidence type="ECO:0000256" key="1">
    <source>
        <dbReference type="SAM" id="MobiDB-lite"/>
    </source>
</evidence>
<dbReference type="EMBL" id="KK198754">
    <property type="protein sequence ID" value="KCW86879.1"/>
    <property type="molecule type" value="Genomic_DNA"/>
</dbReference>
<evidence type="ECO:0000313" key="2">
    <source>
        <dbReference type="EMBL" id="KCW86879.1"/>
    </source>
</evidence>
<feature type="compositionally biased region" description="Low complexity" evidence="1">
    <location>
        <begin position="38"/>
        <end position="50"/>
    </location>
</feature>
<sequence>MIQWKTAVLRKKIERQWSKPGLETSGLWMSKDRRIGPLRSSSSLPGSTSLYEQSHAHHKSCQRILRSE</sequence>
<dbReference type="Gramene" id="KCW86879">
    <property type="protein sequence ID" value="KCW86879"/>
    <property type="gene ID" value="EUGRSUZ_B03467"/>
</dbReference>
<feature type="region of interest" description="Disordered" evidence="1">
    <location>
        <begin position="38"/>
        <end position="68"/>
    </location>
</feature>